<dbReference type="InterPro" id="IPR004695">
    <property type="entry name" value="SLAC1/Mae1/Ssu1/TehA"/>
</dbReference>
<evidence type="ECO:0000313" key="9">
    <source>
        <dbReference type="EMBL" id="OCH91461.1"/>
    </source>
</evidence>
<evidence type="ECO:0000313" key="10">
    <source>
        <dbReference type="Proteomes" id="UP000250043"/>
    </source>
</evidence>
<evidence type="ECO:0000256" key="3">
    <source>
        <dbReference type="ARBA" id="ARBA00022448"/>
    </source>
</evidence>
<dbReference type="CDD" id="cd09318">
    <property type="entry name" value="TDT_SSU1"/>
    <property type="match status" value="1"/>
</dbReference>
<dbReference type="EMBL" id="KV722385">
    <property type="protein sequence ID" value="OCH91461.1"/>
    <property type="molecule type" value="Genomic_DNA"/>
</dbReference>
<feature type="transmembrane region" description="Helical" evidence="8">
    <location>
        <begin position="131"/>
        <end position="151"/>
    </location>
</feature>
<sequence length="439" mass="48922">MPLLLPYSEWKPWRERIRHFTWSWHAVIMGTGVVSALLHNFPYHNSSLALKVMAIVFLLLNLTLFVFVCICTVLRYIMFPEIWPLMLSHPAQSLFIGCFPMGAATLINAGLAVNQDWNFGGRRFLYTLWGFWWLDSVVSYAVAFGMVYTMMVRQDHSISKMTAVWLLPVVPLIVASSSGGLMANALREHSHTLALLTTGFSFTMVLIGLSLAIMIITVYLLRLIIHGPPDPSLILSAFITLGPLGQGGYSLLVNGQDISELLPLHIQNDFPQSMLAGQMIFATCFSGAYVLWSMGICWIIIAVCSIARVRRLNSLPFGMAYWGLIFPNGVYSLLCVQLGKVLESPFFRGFGAAWSCITFMLWLVVFTRSIPSFIDGSMFKAPYVPDFPPSEQEETILDITRPNGTRTPSTVGSHHIHIAMVPAEKFSESEKLAQSGIPV</sequence>
<comment type="similarity">
    <text evidence="2">Belongs to the tellurite-resistance/dicarboxylate transporter (TDT) family.</text>
</comment>
<evidence type="ECO:0000256" key="8">
    <source>
        <dbReference type="SAM" id="Phobius"/>
    </source>
</evidence>
<organism evidence="9 10">
    <name type="scientific">Obba rivulosa</name>
    <dbReference type="NCBI Taxonomy" id="1052685"/>
    <lineage>
        <taxon>Eukaryota</taxon>
        <taxon>Fungi</taxon>
        <taxon>Dikarya</taxon>
        <taxon>Basidiomycota</taxon>
        <taxon>Agaricomycotina</taxon>
        <taxon>Agaricomycetes</taxon>
        <taxon>Polyporales</taxon>
        <taxon>Gelatoporiaceae</taxon>
        <taxon>Obba</taxon>
    </lineage>
</organism>
<dbReference type="OrthoDB" id="1099at2759"/>
<feature type="transmembrane region" description="Helical" evidence="8">
    <location>
        <begin position="163"/>
        <end position="183"/>
    </location>
</feature>
<dbReference type="Proteomes" id="UP000250043">
    <property type="component" value="Unassembled WGS sequence"/>
</dbReference>
<keyword evidence="3" id="KW-0813">Transport</keyword>
<feature type="transmembrane region" description="Helical" evidence="8">
    <location>
        <begin position="195"/>
        <end position="221"/>
    </location>
</feature>
<evidence type="ECO:0000256" key="5">
    <source>
        <dbReference type="ARBA" id="ARBA00022692"/>
    </source>
</evidence>
<dbReference type="Pfam" id="PF03595">
    <property type="entry name" value="SLAC1"/>
    <property type="match status" value="1"/>
</dbReference>
<dbReference type="GO" id="GO:0000319">
    <property type="term" value="F:sulfite transmembrane transporter activity"/>
    <property type="evidence" value="ECO:0007669"/>
    <property type="project" value="TreeGrafter"/>
</dbReference>
<comment type="subcellular location">
    <subcellularLocation>
        <location evidence="1">Cell membrane</location>
        <topology evidence="1">Multi-pass membrane protein</topology>
    </subcellularLocation>
</comment>
<keyword evidence="4" id="KW-1003">Cell membrane</keyword>
<dbReference type="PANTHER" id="PTHR31686:SF3">
    <property type="entry name" value="ACID TRANSPORT PROTEIN, PUTATIVE (AFU_ORTHOLOGUE AFUA_4G09410)-RELATED"/>
    <property type="match status" value="1"/>
</dbReference>
<evidence type="ECO:0000256" key="6">
    <source>
        <dbReference type="ARBA" id="ARBA00022989"/>
    </source>
</evidence>
<name>A0A8E2AVQ4_9APHY</name>
<evidence type="ECO:0000256" key="4">
    <source>
        <dbReference type="ARBA" id="ARBA00022475"/>
    </source>
</evidence>
<feature type="transmembrane region" description="Helical" evidence="8">
    <location>
        <begin position="319"/>
        <end position="339"/>
    </location>
</feature>
<feature type="transmembrane region" description="Helical" evidence="8">
    <location>
        <begin position="91"/>
        <end position="111"/>
    </location>
</feature>
<dbReference type="PANTHER" id="PTHR31686">
    <property type="match status" value="1"/>
</dbReference>
<protein>
    <recommendedName>
        <fullName evidence="11">Sulfite efflux pump SSU1</fullName>
    </recommendedName>
</protein>
<feature type="transmembrane region" description="Helical" evidence="8">
    <location>
        <begin position="53"/>
        <end position="79"/>
    </location>
</feature>
<dbReference type="AlphaFoldDB" id="A0A8E2AVQ4"/>
<accession>A0A8E2AVQ4</accession>
<evidence type="ECO:0000256" key="1">
    <source>
        <dbReference type="ARBA" id="ARBA00004651"/>
    </source>
</evidence>
<keyword evidence="5 8" id="KW-0812">Transmembrane</keyword>
<feature type="transmembrane region" description="Helical" evidence="8">
    <location>
        <begin position="279"/>
        <end position="307"/>
    </location>
</feature>
<gene>
    <name evidence="9" type="ORF">OBBRIDRAFT_775194</name>
</gene>
<feature type="transmembrane region" description="Helical" evidence="8">
    <location>
        <begin position="21"/>
        <end position="41"/>
    </location>
</feature>
<dbReference type="InterPro" id="IPR038665">
    <property type="entry name" value="Voltage-dep_anion_channel_sf"/>
</dbReference>
<keyword evidence="6 8" id="KW-1133">Transmembrane helix</keyword>
<evidence type="ECO:0000256" key="2">
    <source>
        <dbReference type="ARBA" id="ARBA00008566"/>
    </source>
</evidence>
<evidence type="ECO:0008006" key="11">
    <source>
        <dbReference type="Google" id="ProtNLM"/>
    </source>
</evidence>
<keyword evidence="10" id="KW-1185">Reference proteome</keyword>
<feature type="transmembrane region" description="Helical" evidence="8">
    <location>
        <begin position="351"/>
        <end position="370"/>
    </location>
</feature>
<reference evidence="9 10" key="1">
    <citation type="submission" date="2016-07" db="EMBL/GenBank/DDBJ databases">
        <title>Draft genome of the white-rot fungus Obba rivulosa 3A-2.</title>
        <authorList>
            <consortium name="DOE Joint Genome Institute"/>
            <person name="Miettinen O."/>
            <person name="Riley R."/>
            <person name="Acob R."/>
            <person name="Barry K."/>
            <person name="Cullen D."/>
            <person name="De Vries R."/>
            <person name="Hainaut M."/>
            <person name="Hatakka A."/>
            <person name="Henrissat B."/>
            <person name="Hilden K."/>
            <person name="Kuo R."/>
            <person name="Labutti K."/>
            <person name="Lipzen A."/>
            <person name="Makela M.R."/>
            <person name="Sandor L."/>
            <person name="Spatafora J.W."/>
            <person name="Grigoriev I.V."/>
            <person name="Hibbett D.S."/>
        </authorList>
    </citation>
    <scope>NUCLEOTIDE SEQUENCE [LARGE SCALE GENOMIC DNA]</scope>
    <source>
        <strain evidence="9 10">3A-2</strain>
    </source>
</reference>
<dbReference type="GO" id="GO:0005886">
    <property type="term" value="C:plasma membrane"/>
    <property type="evidence" value="ECO:0007669"/>
    <property type="project" value="UniProtKB-SubCell"/>
</dbReference>
<keyword evidence="7 8" id="KW-0472">Membrane</keyword>
<dbReference type="InterPro" id="IPR051629">
    <property type="entry name" value="Sulfite_efflux_TDT"/>
</dbReference>
<dbReference type="Gene3D" id="1.50.10.150">
    <property type="entry name" value="Voltage-dependent anion channel"/>
    <property type="match status" value="1"/>
</dbReference>
<evidence type="ECO:0000256" key="7">
    <source>
        <dbReference type="ARBA" id="ARBA00023136"/>
    </source>
</evidence>
<proteinExistence type="inferred from homology"/>